<dbReference type="STRING" id="1150625.Q75_01490"/>
<name>A0A147KC52_9BACI</name>
<dbReference type="Pfam" id="PF00882">
    <property type="entry name" value="Zn_dep_PLPC"/>
    <property type="match status" value="1"/>
</dbReference>
<evidence type="ECO:0000313" key="3">
    <source>
        <dbReference type="Proteomes" id="UP000074108"/>
    </source>
</evidence>
<feature type="domain" description="Phospholipase C/D" evidence="1">
    <location>
        <begin position="6"/>
        <end position="166"/>
    </location>
</feature>
<accession>A0A147KC52</accession>
<reference evidence="2 3" key="1">
    <citation type="journal article" date="2016" name="Front. Microbiol.">
        <title>Microevolution Analysis of Bacillus coahuilensis Unveils Differences in Phosphorus Acquisition Strategies and Their Regulation.</title>
        <authorList>
            <person name="Gomez-Lunar Z."/>
            <person name="Hernandez-Gonzalez I."/>
            <person name="Rodriguez-Torres M.D."/>
            <person name="Souza V."/>
            <person name="Olmedo-Alvarez G."/>
        </authorList>
    </citation>
    <scope>NUCLEOTIDE SEQUENCE [LARGE SCALE GENOMIC DNA]</scope>
    <source>
        <strain evidence="3">p1.1.43</strain>
    </source>
</reference>
<proteinExistence type="predicted"/>
<dbReference type="InterPro" id="IPR029002">
    <property type="entry name" value="PLPC/GPLD1"/>
</dbReference>
<dbReference type="PATRIC" id="fig|1150625.3.peg.312"/>
<dbReference type="RefSeq" id="WP_059350109.1">
    <property type="nucleotide sequence ID" value="NZ_LDYG01000003.1"/>
</dbReference>
<protein>
    <recommendedName>
        <fullName evidence="1">Phospholipase C/D domain-containing protein</fullName>
    </recommendedName>
</protein>
<gene>
    <name evidence="2" type="ORF">Q75_01490</name>
</gene>
<organism evidence="2 3">
    <name type="scientific">Bacillus coahuilensis p1.1.43</name>
    <dbReference type="NCBI Taxonomy" id="1150625"/>
    <lineage>
        <taxon>Bacteria</taxon>
        <taxon>Bacillati</taxon>
        <taxon>Bacillota</taxon>
        <taxon>Bacilli</taxon>
        <taxon>Bacillales</taxon>
        <taxon>Bacillaceae</taxon>
        <taxon>Bacillus</taxon>
    </lineage>
</organism>
<evidence type="ECO:0000259" key="1">
    <source>
        <dbReference type="Pfam" id="PF00882"/>
    </source>
</evidence>
<comment type="caution">
    <text evidence="2">The sequence shown here is derived from an EMBL/GenBank/DDBJ whole genome shotgun (WGS) entry which is preliminary data.</text>
</comment>
<evidence type="ECO:0000313" key="2">
    <source>
        <dbReference type="EMBL" id="KUP09137.1"/>
    </source>
</evidence>
<sequence length="305" mass="36018">MPNVWTHIVFAEKLLHSFPSHSFDPKAQAYYRFGSQGPDPFFYHSFLPWQKSSVSTIGLAIHYNNCGPFLLDMIKKGRFMKHEETKAYILGFITHHLLDRQTHPYIIYRSGEEGYKHQLLETTIDTIMVKRERNLDTWSSPAYKQIDLGAELHEEVEELLAELIFTHHPTKESLPTHYIKESYKDMKKAFKLFHDPMGLKNKLLFGYITPFSHREKFPEQDYLNVNKTPWLHPTNNQESSTKSFIELYEEALEVGKEVFKRVFLYWETENEEQLEELKEIIGNVSYDTGKDASIREELKYFEPIV</sequence>
<dbReference type="Proteomes" id="UP000074108">
    <property type="component" value="Unassembled WGS sequence"/>
</dbReference>
<keyword evidence="3" id="KW-1185">Reference proteome</keyword>
<dbReference type="EMBL" id="LDYG01000003">
    <property type="protein sequence ID" value="KUP09137.1"/>
    <property type="molecule type" value="Genomic_DNA"/>
</dbReference>
<dbReference type="AlphaFoldDB" id="A0A147KC52"/>
<dbReference type="OrthoDB" id="9810528at2"/>